<feature type="non-terminal residue" evidence="2">
    <location>
        <position position="139"/>
    </location>
</feature>
<evidence type="ECO:0000313" key="3">
    <source>
        <dbReference type="Proteomes" id="UP001432322"/>
    </source>
</evidence>
<comment type="caution">
    <text evidence="2">The sequence shown here is derived from an EMBL/GenBank/DDBJ whole genome shotgun (WGS) entry which is preliminary data.</text>
</comment>
<reference evidence="2" key="1">
    <citation type="submission" date="2023-10" db="EMBL/GenBank/DDBJ databases">
        <title>Genome assembly of Pristionchus species.</title>
        <authorList>
            <person name="Yoshida K."/>
            <person name="Sommer R.J."/>
        </authorList>
    </citation>
    <scope>NUCLEOTIDE SEQUENCE</scope>
    <source>
        <strain evidence="2">RS5133</strain>
    </source>
</reference>
<accession>A0AAV5VM84</accession>
<organism evidence="2 3">
    <name type="scientific">Pristionchus fissidentatus</name>
    <dbReference type="NCBI Taxonomy" id="1538716"/>
    <lineage>
        <taxon>Eukaryota</taxon>
        <taxon>Metazoa</taxon>
        <taxon>Ecdysozoa</taxon>
        <taxon>Nematoda</taxon>
        <taxon>Chromadorea</taxon>
        <taxon>Rhabditida</taxon>
        <taxon>Rhabditina</taxon>
        <taxon>Diplogasteromorpha</taxon>
        <taxon>Diplogasteroidea</taxon>
        <taxon>Neodiplogasteridae</taxon>
        <taxon>Pristionchus</taxon>
    </lineage>
</organism>
<name>A0AAV5VM84_9BILA</name>
<sequence length="139" mass="15517">PSFVHYSTRGFFSTGVSSVSPSSSSSSSSSSLSDPTYFDLKFADTVQCELPVRRRHISSEKKYCRVTHNYIPSIREFGGQDVNPTKFIGICIVSINRVGTRSIDNEYLISDIDCVVKIVNTKWKRSADDTPVSCIKIEH</sequence>
<feature type="non-terminal residue" evidence="2">
    <location>
        <position position="1"/>
    </location>
</feature>
<evidence type="ECO:0000256" key="1">
    <source>
        <dbReference type="SAM" id="MobiDB-lite"/>
    </source>
</evidence>
<proteinExistence type="predicted"/>
<evidence type="ECO:0000313" key="2">
    <source>
        <dbReference type="EMBL" id="GMT20812.1"/>
    </source>
</evidence>
<dbReference type="AlphaFoldDB" id="A0AAV5VM84"/>
<gene>
    <name evidence="2" type="ORF">PFISCL1PPCAC_12109</name>
</gene>
<protein>
    <submittedName>
        <fullName evidence="2">Uncharacterized protein</fullName>
    </submittedName>
</protein>
<feature type="compositionally biased region" description="Low complexity" evidence="1">
    <location>
        <begin position="17"/>
        <end position="33"/>
    </location>
</feature>
<keyword evidence="3" id="KW-1185">Reference proteome</keyword>
<dbReference type="Proteomes" id="UP001432322">
    <property type="component" value="Unassembled WGS sequence"/>
</dbReference>
<dbReference type="EMBL" id="BTSY01000003">
    <property type="protein sequence ID" value="GMT20812.1"/>
    <property type="molecule type" value="Genomic_DNA"/>
</dbReference>
<feature type="region of interest" description="Disordered" evidence="1">
    <location>
        <begin position="14"/>
        <end position="34"/>
    </location>
</feature>